<dbReference type="InterPro" id="IPR035500">
    <property type="entry name" value="NHR-like_dom_sf"/>
</dbReference>
<dbReference type="Proteomes" id="UP000001307">
    <property type="component" value="Unassembled WGS sequence"/>
</dbReference>
<accession>E4XRA7</accession>
<evidence type="ECO:0000256" key="7">
    <source>
        <dbReference type="ARBA" id="ARBA00023163"/>
    </source>
</evidence>
<dbReference type="InterPro" id="IPR050234">
    <property type="entry name" value="Nuclear_hormone_rcpt_NR1"/>
</dbReference>
<evidence type="ECO:0000256" key="4">
    <source>
        <dbReference type="ARBA" id="ARBA00022833"/>
    </source>
</evidence>
<evidence type="ECO:0000259" key="10">
    <source>
        <dbReference type="PROSITE" id="PS51843"/>
    </source>
</evidence>
<dbReference type="GO" id="GO:0000978">
    <property type="term" value="F:RNA polymerase II cis-regulatory region sequence-specific DNA binding"/>
    <property type="evidence" value="ECO:0007669"/>
    <property type="project" value="TreeGrafter"/>
</dbReference>
<organism evidence="11">
    <name type="scientific">Oikopleura dioica</name>
    <name type="common">Tunicate</name>
    <dbReference type="NCBI Taxonomy" id="34765"/>
    <lineage>
        <taxon>Eukaryota</taxon>
        <taxon>Metazoa</taxon>
        <taxon>Chordata</taxon>
        <taxon>Tunicata</taxon>
        <taxon>Appendicularia</taxon>
        <taxon>Copelata</taxon>
        <taxon>Oikopleuridae</taxon>
        <taxon>Oikopleura</taxon>
    </lineage>
</organism>
<dbReference type="PROSITE" id="PS51843">
    <property type="entry name" value="NR_LBD"/>
    <property type="match status" value="1"/>
</dbReference>
<dbReference type="GO" id="GO:0008270">
    <property type="term" value="F:zinc ion binding"/>
    <property type="evidence" value="ECO:0007669"/>
    <property type="project" value="UniProtKB-KW"/>
</dbReference>
<dbReference type="PRINTS" id="PR00398">
    <property type="entry name" value="STRDHORMONER"/>
</dbReference>
<dbReference type="GO" id="GO:0000122">
    <property type="term" value="P:negative regulation of transcription by RNA polymerase II"/>
    <property type="evidence" value="ECO:0007669"/>
    <property type="project" value="TreeGrafter"/>
</dbReference>
<keyword evidence="6" id="KW-0238">DNA-binding</keyword>
<evidence type="ECO:0000256" key="3">
    <source>
        <dbReference type="ARBA" id="ARBA00022771"/>
    </source>
</evidence>
<reference evidence="11" key="1">
    <citation type="journal article" date="2010" name="Science">
        <title>Plasticity of animal genome architecture unmasked by rapid evolution of a pelagic tunicate.</title>
        <authorList>
            <person name="Denoeud F."/>
            <person name="Henriet S."/>
            <person name="Mungpakdee S."/>
            <person name="Aury J.M."/>
            <person name="Da Silva C."/>
            <person name="Brinkmann H."/>
            <person name="Mikhaleva J."/>
            <person name="Olsen L.C."/>
            <person name="Jubin C."/>
            <person name="Canestro C."/>
            <person name="Bouquet J.M."/>
            <person name="Danks G."/>
            <person name="Poulain J."/>
            <person name="Campsteijn C."/>
            <person name="Adamski M."/>
            <person name="Cross I."/>
            <person name="Yadetie F."/>
            <person name="Muffato M."/>
            <person name="Louis A."/>
            <person name="Butcher S."/>
            <person name="Tsagkogeorga G."/>
            <person name="Konrad A."/>
            <person name="Singh S."/>
            <person name="Jensen M.F."/>
            <person name="Cong E.H."/>
            <person name="Eikeseth-Otteraa H."/>
            <person name="Noel B."/>
            <person name="Anthouard V."/>
            <person name="Porcel B.M."/>
            <person name="Kachouri-Lafond R."/>
            <person name="Nishino A."/>
            <person name="Ugolini M."/>
            <person name="Chourrout P."/>
            <person name="Nishida H."/>
            <person name="Aasland R."/>
            <person name="Huzurbazar S."/>
            <person name="Westhof E."/>
            <person name="Delsuc F."/>
            <person name="Lehrach H."/>
            <person name="Reinhardt R."/>
            <person name="Weissenbach J."/>
            <person name="Roy S.W."/>
            <person name="Artiguenave F."/>
            <person name="Postlethwait J.H."/>
            <person name="Manak J.R."/>
            <person name="Thompson E.M."/>
            <person name="Jaillon O."/>
            <person name="Du Pasquier L."/>
            <person name="Boudinot P."/>
            <person name="Liberles D.A."/>
            <person name="Volff J.N."/>
            <person name="Philippe H."/>
            <person name="Lenhard B."/>
            <person name="Roest Crollius H."/>
            <person name="Wincker P."/>
            <person name="Chourrout D."/>
        </authorList>
    </citation>
    <scope>NUCLEOTIDE SEQUENCE [LARGE SCALE GENOMIC DNA]</scope>
</reference>
<dbReference type="Pfam" id="PF00104">
    <property type="entry name" value="Hormone_recep"/>
    <property type="match status" value="1"/>
</dbReference>
<evidence type="ECO:0000256" key="6">
    <source>
        <dbReference type="ARBA" id="ARBA00023125"/>
    </source>
</evidence>
<sequence length="299" mass="34710">MKAQCVLNEVELIKKKKIIERNKIKRSINPVSTPLSTEELDRMSFIVKAYKKCFVKEMRVEEFINADFFASWRNENRNCFDTTDTQFEVKLPKNRRDEISIDLEKVLHLADVATSMTFDVINFVKEVPDFKQLNEQDQVIIIRNAAIEVQLLNICDYYNCETSQIEIGQCSYPIHKLTSSGISSSSLDKIHTFIKSIRALQLREEEKALALLIVLFSEDRGSKEESLSQLQESYAMTLKDLLDARKLPKSRRNVFAELMFQLSELRRLSVSCRPYLIAFSDSCHDHINPVLREIFSPIE</sequence>
<evidence type="ECO:0000256" key="2">
    <source>
        <dbReference type="ARBA" id="ARBA00022723"/>
    </source>
</evidence>
<keyword evidence="7" id="KW-0804">Transcription</keyword>
<name>E4XRA7_OIKDI</name>
<comment type="similarity">
    <text evidence="1">Belongs to the nuclear hormone receptor family. NR1 subfamily.</text>
</comment>
<keyword evidence="12" id="KW-1185">Reference proteome</keyword>
<dbReference type="PRINTS" id="PR00546">
    <property type="entry name" value="THYROIDHORMR"/>
</dbReference>
<proteinExistence type="inferred from homology"/>
<evidence type="ECO:0000313" key="11">
    <source>
        <dbReference type="EMBL" id="CBY12323.1"/>
    </source>
</evidence>
<keyword evidence="9" id="KW-0539">Nucleus</keyword>
<dbReference type="InterPro" id="IPR001728">
    <property type="entry name" value="ThyrH_rcpt"/>
</dbReference>
<dbReference type="GO" id="GO:0030154">
    <property type="term" value="P:cell differentiation"/>
    <property type="evidence" value="ECO:0007669"/>
    <property type="project" value="TreeGrafter"/>
</dbReference>
<dbReference type="InterPro" id="IPR000536">
    <property type="entry name" value="Nucl_hrmn_rcpt_lig-bd"/>
</dbReference>
<evidence type="ECO:0000256" key="8">
    <source>
        <dbReference type="ARBA" id="ARBA00023170"/>
    </source>
</evidence>
<dbReference type="GO" id="GO:0045944">
    <property type="term" value="P:positive regulation of transcription by RNA polymerase II"/>
    <property type="evidence" value="ECO:0007669"/>
    <property type="project" value="TreeGrafter"/>
</dbReference>
<dbReference type="PANTHER" id="PTHR24082:SF283">
    <property type="entry name" value="NUCLEAR HORMONE RECEPTOR HR96"/>
    <property type="match status" value="1"/>
</dbReference>
<evidence type="ECO:0000256" key="9">
    <source>
        <dbReference type="ARBA" id="ARBA00023242"/>
    </source>
</evidence>
<dbReference type="EMBL" id="FN653115">
    <property type="protein sequence ID" value="CBY12323.1"/>
    <property type="molecule type" value="Genomic_DNA"/>
</dbReference>
<keyword evidence="2" id="KW-0479">Metal-binding</keyword>
<dbReference type="SMART" id="SM00430">
    <property type="entry name" value="HOLI"/>
    <property type="match status" value="1"/>
</dbReference>
<dbReference type="Gene3D" id="1.10.565.10">
    <property type="entry name" value="Retinoid X Receptor"/>
    <property type="match status" value="1"/>
</dbReference>
<evidence type="ECO:0000256" key="1">
    <source>
        <dbReference type="ARBA" id="ARBA00008092"/>
    </source>
</evidence>
<dbReference type="SUPFAM" id="SSF48508">
    <property type="entry name" value="Nuclear receptor ligand-binding domain"/>
    <property type="match status" value="1"/>
</dbReference>
<evidence type="ECO:0000256" key="5">
    <source>
        <dbReference type="ARBA" id="ARBA00023015"/>
    </source>
</evidence>
<dbReference type="GO" id="GO:0004879">
    <property type="term" value="F:nuclear receptor activity"/>
    <property type="evidence" value="ECO:0007669"/>
    <property type="project" value="InterPro"/>
</dbReference>
<dbReference type="OrthoDB" id="10014231at2759"/>
<feature type="domain" description="NR LBD" evidence="10">
    <location>
        <begin position="38"/>
        <end position="298"/>
    </location>
</feature>
<evidence type="ECO:0000313" key="12">
    <source>
        <dbReference type="Proteomes" id="UP000001307"/>
    </source>
</evidence>
<dbReference type="AlphaFoldDB" id="E4XRA7"/>
<keyword evidence="3" id="KW-0863">Zinc-finger</keyword>
<gene>
    <name evidence="11" type="ORF">GSOID_T00001685001</name>
</gene>
<dbReference type="PANTHER" id="PTHR24082">
    <property type="entry name" value="NUCLEAR HORMONE RECEPTOR"/>
    <property type="match status" value="1"/>
</dbReference>
<dbReference type="InterPro" id="IPR001723">
    <property type="entry name" value="Nuclear_hrmn_rcpt"/>
</dbReference>
<keyword evidence="4" id="KW-0862">Zinc</keyword>
<keyword evidence="5" id="KW-0805">Transcription regulation</keyword>
<keyword evidence="8" id="KW-0675">Receptor</keyword>
<protein>
    <recommendedName>
        <fullName evidence="10">NR LBD domain-containing protein</fullName>
    </recommendedName>
</protein>
<dbReference type="InParanoid" id="E4XRA7"/>